<reference evidence="1" key="1">
    <citation type="journal article" date="2014" name="Front. Microbiol.">
        <title>High frequency of phylogenetically diverse reductive dehalogenase-homologous genes in deep subseafloor sedimentary metagenomes.</title>
        <authorList>
            <person name="Kawai M."/>
            <person name="Futagami T."/>
            <person name="Toyoda A."/>
            <person name="Takaki Y."/>
            <person name="Nishi S."/>
            <person name="Hori S."/>
            <person name="Arai W."/>
            <person name="Tsubouchi T."/>
            <person name="Morono Y."/>
            <person name="Uchiyama I."/>
            <person name="Ito T."/>
            <person name="Fujiyama A."/>
            <person name="Inagaki F."/>
            <person name="Takami H."/>
        </authorList>
    </citation>
    <scope>NUCLEOTIDE SEQUENCE</scope>
    <source>
        <strain evidence="1">Expedition CK06-06</strain>
    </source>
</reference>
<comment type="caution">
    <text evidence="1">The sequence shown here is derived from an EMBL/GenBank/DDBJ whole genome shotgun (WGS) entry which is preliminary data.</text>
</comment>
<protein>
    <submittedName>
        <fullName evidence="1">Uncharacterized protein</fullName>
    </submittedName>
</protein>
<accession>X0VLI7</accession>
<organism evidence="1">
    <name type="scientific">marine sediment metagenome</name>
    <dbReference type="NCBI Taxonomy" id="412755"/>
    <lineage>
        <taxon>unclassified sequences</taxon>
        <taxon>metagenomes</taxon>
        <taxon>ecological metagenomes</taxon>
    </lineage>
</organism>
<feature type="non-terminal residue" evidence="1">
    <location>
        <position position="75"/>
    </location>
</feature>
<dbReference type="AlphaFoldDB" id="X0VLI7"/>
<sequence>MRKKEVLVDKREYKDMVLFSYSTRHLLKKDKVRFYYALKGRDGKSGIVKLCKIDHLGRAVLLVPVKFAQEVEEFL</sequence>
<dbReference type="EMBL" id="BARS01027822">
    <property type="protein sequence ID" value="GAG01406.1"/>
    <property type="molecule type" value="Genomic_DNA"/>
</dbReference>
<name>X0VLI7_9ZZZZ</name>
<proteinExistence type="predicted"/>
<evidence type="ECO:0000313" key="1">
    <source>
        <dbReference type="EMBL" id="GAG01406.1"/>
    </source>
</evidence>
<gene>
    <name evidence="1" type="ORF">S01H1_43661</name>
</gene>